<dbReference type="Pfam" id="PF00702">
    <property type="entry name" value="Hydrolase"/>
    <property type="match status" value="1"/>
</dbReference>
<comment type="caution">
    <text evidence="1">The sequence shown here is derived from an EMBL/GenBank/DDBJ whole genome shotgun (WGS) entry which is preliminary data.</text>
</comment>
<accession>A0A5C5WX69</accession>
<proteinExistence type="predicted"/>
<sequence>MAIKTILFDLGNVLLNFSHEKMCRQIAALFDVSTDDVQEVFLSSGIYAEFDRGQMTEQDVQHELEQRFGRKVALDDLRQAAGDIFEPNVEMHSLLSDLRGQGLRLVLLSNTCVTHIEWIRTHYETLSMMDDLVLSYEVGASKPEAEIFRVALEKIQCDPSECLYTDDIAGHIDAGRQHGLQVELFTTAEKFKTDLRKHGIT</sequence>
<dbReference type="SUPFAM" id="SSF56784">
    <property type="entry name" value="HAD-like"/>
    <property type="match status" value="1"/>
</dbReference>
<dbReference type="PRINTS" id="PR00413">
    <property type="entry name" value="HADHALOGNASE"/>
</dbReference>
<keyword evidence="1" id="KW-0378">Hydrolase</keyword>
<protein>
    <submittedName>
        <fullName evidence="1">Alpha-D-glucose-1-phosphate phosphatase YihX</fullName>
        <ecNumber evidence="1">3.1.3.-</ecNumber>
    </submittedName>
</protein>
<name>A0A5C5WX69_9PLAN</name>
<evidence type="ECO:0000313" key="1">
    <source>
        <dbReference type="EMBL" id="TWT55316.1"/>
    </source>
</evidence>
<dbReference type="Gene3D" id="3.40.50.1000">
    <property type="entry name" value="HAD superfamily/HAD-like"/>
    <property type="match status" value="1"/>
</dbReference>
<dbReference type="GO" id="GO:0016787">
    <property type="term" value="F:hydrolase activity"/>
    <property type="evidence" value="ECO:0007669"/>
    <property type="project" value="UniProtKB-KW"/>
</dbReference>
<dbReference type="Proteomes" id="UP000317243">
    <property type="component" value="Unassembled WGS sequence"/>
</dbReference>
<dbReference type="EC" id="3.1.3.-" evidence="1"/>
<dbReference type="EMBL" id="SIHI01000005">
    <property type="protein sequence ID" value="TWT55316.1"/>
    <property type="molecule type" value="Genomic_DNA"/>
</dbReference>
<dbReference type="InterPro" id="IPR023214">
    <property type="entry name" value="HAD_sf"/>
</dbReference>
<dbReference type="SFLD" id="SFLDG01129">
    <property type="entry name" value="C1.5:_HAD__Beta-PGM__Phosphata"/>
    <property type="match status" value="1"/>
</dbReference>
<reference evidence="1 2" key="1">
    <citation type="submission" date="2019-02" db="EMBL/GenBank/DDBJ databases">
        <title>Deep-cultivation of Planctomycetes and their phenomic and genomic characterization uncovers novel biology.</title>
        <authorList>
            <person name="Wiegand S."/>
            <person name="Jogler M."/>
            <person name="Boedeker C."/>
            <person name="Pinto D."/>
            <person name="Vollmers J."/>
            <person name="Rivas-Marin E."/>
            <person name="Kohn T."/>
            <person name="Peeters S.H."/>
            <person name="Heuer A."/>
            <person name="Rast P."/>
            <person name="Oberbeckmann S."/>
            <person name="Bunk B."/>
            <person name="Jeske O."/>
            <person name="Meyerdierks A."/>
            <person name="Storesund J.E."/>
            <person name="Kallscheuer N."/>
            <person name="Luecker S."/>
            <person name="Lage O.M."/>
            <person name="Pohl T."/>
            <person name="Merkel B.J."/>
            <person name="Hornburger P."/>
            <person name="Mueller R.-W."/>
            <person name="Bruemmer F."/>
            <person name="Labrenz M."/>
            <person name="Spormann A.M."/>
            <person name="Op Den Camp H."/>
            <person name="Overmann J."/>
            <person name="Amann R."/>
            <person name="Jetten M.S.M."/>
            <person name="Mascher T."/>
            <person name="Medema M.H."/>
            <person name="Devos D.P."/>
            <person name="Kaster A.-K."/>
            <person name="Ovreas L."/>
            <person name="Rohde M."/>
            <person name="Galperin M.Y."/>
            <person name="Jogler C."/>
        </authorList>
    </citation>
    <scope>NUCLEOTIDE SEQUENCE [LARGE SCALE GENOMIC DNA]</scope>
    <source>
        <strain evidence="1 2">KOR42</strain>
    </source>
</reference>
<dbReference type="InterPro" id="IPR006439">
    <property type="entry name" value="HAD-SF_hydro_IA"/>
</dbReference>
<dbReference type="Gene3D" id="1.10.150.240">
    <property type="entry name" value="Putative phosphatase, domain 2"/>
    <property type="match status" value="1"/>
</dbReference>
<dbReference type="RefSeq" id="WP_197441177.1">
    <property type="nucleotide sequence ID" value="NZ_SIHI01000005.1"/>
</dbReference>
<keyword evidence="2" id="KW-1185">Reference proteome</keyword>
<dbReference type="CDD" id="cd02603">
    <property type="entry name" value="HAD_sEH-N_like"/>
    <property type="match status" value="1"/>
</dbReference>
<dbReference type="AlphaFoldDB" id="A0A5C5WX69"/>
<dbReference type="NCBIfam" id="TIGR01509">
    <property type="entry name" value="HAD-SF-IA-v3"/>
    <property type="match status" value="1"/>
</dbReference>
<dbReference type="PANTHER" id="PTHR43611:SF3">
    <property type="entry name" value="FLAVIN MONONUCLEOTIDE HYDROLASE 1, CHLOROPLATIC"/>
    <property type="match status" value="1"/>
</dbReference>
<dbReference type="InterPro" id="IPR023198">
    <property type="entry name" value="PGP-like_dom2"/>
</dbReference>
<organism evidence="1 2">
    <name type="scientific">Thalassoglobus neptunius</name>
    <dbReference type="NCBI Taxonomy" id="1938619"/>
    <lineage>
        <taxon>Bacteria</taxon>
        <taxon>Pseudomonadati</taxon>
        <taxon>Planctomycetota</taxon>
        <taxon>Planctomycetia</taxon>
        <taxon>Planctomycetales</taxon>
        <taxon>Planctomycetaceae</taxon>
        <taxon>Thalassoglobus</taxon>
    </lineage>
</organism>
<evidence type="ECO:0000313" key="2">
    <source>
        <dbReference type="Proteomes" id="UP000317243"/>
    </source>
</evidence>
<gene>
    <name evidence="1" type="primary">yihX</name>
    <name evidence="1" type="ORF">KOR42_29440</name>
</gene>
<dbReference type="InterPro" id="IPR036412">
    <property type="entry name" value="HAD-like_sf"/>
</dbReference>
<dbReference type="PANTHER" id="PTHR43611">
    <property type="entry name" value="ALPHA-D-GLUCOSE 1-PHOSPHATE PHOSPHATASE"/>
    <property type="match status" value="1"/>
</dbReference>
<dbReference type="SFLD" id="SFLDS00003">
    <property type="entry name" value="Haloacid_Dehalogenase"/>
    <property type="match status" value="1"/>
</dbReference>